<organism evidence="1 2">
    <name type="scientific">Hymenoscyphus fraxineus</name>
    <dbReference type="NCBI Taxonomy" id="746836"/>
    <lineage>
        <taxon>Eukaryota</taxon>
        <taxon>Fungi</taxon>
        <taxon>Dikarya</taxon>
        <taxon>Ascomycota</taxon>
        <taxon>Pezizomycotina</taxon>
        <taxon>Leotiomycetes</taxon>
        <taxon>Helotiales</taxon>
        <taxon>Helotiaceae</taxon>
        <taxon>Hymenoscyphus</taxon>
    </lineage>
</organism>
<dbReference type="Proteomes" id="UP000696280">
    <property type="component" value="Unassembled WGS sequence"/>
</dbReference>
<dbReference type="AlphaFoldDB" id="A0A9N9KW14"/>
<proteinExistence type="predicted"/>
<comment type="caution">
    <text evidence="1">The sequence shown here is derived from an EMBL/GenBank/DDBJ whole genome shotgun (WGS) entry which is preliminary data.</text>
</comment>
<sequence length="141" mass="16530">MVVPTKTSPTEEVNGSYTMVYVPGEGNVKRFTGNPPWRKFVDARQYIDDQVTVLKQLIEEFGGHYDEWCTDPNNPEPGRKHLFKVTARVSGDVSKRVTGETQEKKDMRFYLDELEERLRKTREKQFLRNLWPSWFAKSKNA</sequence>
<evidence type="ECO:0000313" key="1">
    <source>
        <dbReference type="EMBL" id="CAG8953668.1"/>
    </source>
</evidence>
<protein>
    <submittedName>
        <fullName evidence="1">Uncharacterized protein</fullName>
    </submittedName>
</protein>
<dbReference type="EMBL" id="CAJVRL010000052">
    <property type="protein sequence ID" value="CAG8953668.1"/>
    <property type="molecule type" value="Genomic_DNA"/>
</dbReference>
<gene>
    <name evidence="1" type="ORF">HYFRA_00006557</name>
</gene>
<accession>A0A9N9KW14</accession>
<reference evidence="1" key="1">
    <citation type="submission" date="2021-07" db="EMBL/GenBank/DDBJ databases">
        <authorList>
            <person name="Durling M."/>
        </authorList>
    </citation>
    <scope>NUCLEOTIDE SEQUENCE</scope>
</reference>
<evidence type="ECO:0000313" key="2">
    <source>
        <dbReference type="Proteomes" id="UP000696280"/>
    </source>
</evidence>
<dbReference type="OrthoDB" id="10338049at2759"/>
<name>A0A9N9KW14_9HELO</name>
<keyword evidence="2" id="KW-1185">Reference proteome</keyword>